<evidence type="ECO:0000256" key="3">
    <source>
        <dbReference type="PROSITE-ProRule" id="PRU01091"/>
    </source>
</evidence>
<dbReference type="InterPro" id="IPR001867">
    <property type="entry name" value="OmpR/PhoB-type_DNA-bd"/>
</dbReference>
<dbReference type="AlphaFoldDB" id="A0A4Q2RNZ6"/>
<reference evidence="5 6" key="1">
    <citation type="submission" date="2019-01" db="EMBL/GenBank/DDBJ databases">
        <title>Novel species of Nocardioides.</title>
        <authorList>
            <person name="Liu Q."/>
            <person name="Xin Y.-H."/>
        </authorList>
    </citation>
    <scope>NUCLEOTIDE SEQUENCE [LARGE SCALE GENOMIC DNA]</scope>
    <source>
        <strain evidence="5 6">HLT3-15</strain>
    </source>
</reference>
<dbReference type="SMART" id="SM01043">
    <property type="entry name" value="BTAD"/>
    <property type="match status" value="1"/>
</dbReference>
<dbReference type="InterPro" id="IPR036388">
    <property type="entry name" value="WH-like_DNA-bd_sf"/>
</dbReference>
<dbReference type="RefSeq" id="WP_129477701.1">
    <property type="nucleotide sequence ID" value="NZ_SDWS01000007.1"/>
</dbReference>
<dbReference type="GO" id="GO:0003677">
    <property type="term" value="F:DNA binding"/>
    <property type="evidence" value="ECO:0007669"/>
    <property type="project" value="UniProtKB-UniRule"/>
</dbReference>
<organism evidence="5 6">
    <name type="scientific">Nocardioides glacieisoli</name>
    <dbReference type="NCBI Taxonomy" id="1168730"/>
    <lineage>
        <taxon>Bacteria</taxon>
        <taxon>Bacillati</taxon>
        <taxon>Actinomycetota</taxon>
        <taxon>Actinomycetes</taxon>
        <taxon>Propionibacteriales</taxon>
        <taxon>Nocardioidaceae</taxon>
        <taxon>Nocardioides</taxon>
    </lineage>
</organism>
<dbReference type="Gene3D" id="3.40.50.300">
    <property type="entry name" value="P-loop containing nucleotide triphosphate hydrolases"/>
    <property type="match status" value="1"/>
</dbReference>
<dbReference type="Gene3D" id="1.25.40.10">
    <property type="entry name" value="Tetratricopeptide repeat domain"/>
    <property type="match status" value="1"/>
</dbReference>
<dbReference type="InterPro" id="IPR011990">
    <property type="entry name" value="TPR-like_helical_dom_sf"/>
</dbReference>
<dbReference type="SUPFAM" id="SSF46894">
    <property type="entry name" value="C-terminal effector domain of the bipartite response regulators"/>
    <property type="match status" value="1"/>
</dbReference>
<dbReference type="InterPro" id="IPR005158">
    <property type="entry name" value="BTAD"/>
</dbReference>
<dbReference type="PROSITE" id="PS51755">
    <property type="entry name" value="OMPR_PHOB"/>
    <property type="match status" value="1"/>
</dbReference>
<dbReference type="Pfam" id="PF03704">
    <property type="entry name" value="BTAD"/>
    <property type="match status" value="1"/>
</dbReference>
<evidence type="ECO:0000313" key="6">
    <source>
        <dbReference type="Proteomes" id="UP000291838"/>
    </source>
</evidence>
<evidence type="ECO:0000256" key="2">
    <source>
        <dbReference type="ARBA" id="ARBA00023125"/>
    </source>
</evidence>
<feature type="DNA-binding region" description="OmpR/PhoB-type" evidence="3">
    <location>
        <begin position="1"/>
        <end position="97"/>
    </location>
</feature>
<dbReference type="GO" id="GO:0043531">
    <property type="term" value="F:ADP binding"/>
    <property type="evidence" value="ECO:0007669"/>
    <property type="project" value="InterPro"/>
</dbReference>
<accession>A0A4Q2RNZ6</accession>
<evidence type="ECO:0000313" key="5">
    <source>
        <dbReference type="EMBL" id="RYB89534.1"/>
    </source>
</evidence>
<dbReference type="EMBL" id="SDWS01000007">
    <property type="protein sequence ID" value="RYB89534.1"/>
    <property type="molecule type" value="Genomic_DNA"/>
</dbReference>
<dbReference type="GO" id="GO:0000160">
    <property type="term" value="P:phosphorelay signal transduction system"/>
    <property type="evidence" value="ECO:0007669"/>
    <property type="project" value="InterPro"/>
</dbReference>
<dbReference type="Gene3D" id="1.10.10.10">
    <property type="entry name" value="Winged helix-like DNA-binding domain superfamily/Winged helix DNA-binding domain"/>
    <property type="match status" value="1"/>
</dbReference>
<dbReference type="PANTHER" id="PTHR47691:SF3">
    <property type="entry name" value="HTH-TYPE TRANSCRIPTIONAL REGULATOR RV0890C-RELATED"/>
    <property type="match status" value="1"/>
</dbReference>
<dbReference type="InterPro" id="IPR016032">
    <property type="entry name" value="Sig_transdc_resp-reg_C-effctor"/>
</dbReference>
<proteinExistence type="inferred from homology"/>
<dbReference type="InterPro" id="IPR029787">
    <property type="entry name" value="Nucleotide_cyclase"/>
</dbReference>
<evidence type="ECO:0000256" key="1">
    <source>
        <dbReference type="ARBA" id="ARBA00005820"/>
    </source>
</evidence>
<protein>
    <recommendedName>
        <fullName evidence="4">OmpR/PhoB-type domain-containing protein</fullName>
    </recommendedName>
</protein>
<evidence type="ECO:0000259" key="4">
    <source>
        <dbReference type="PROSITE" id="PS51755"/>
    </source>
</evidence>
<feature type="domain" description="OmpR/PhoB-type" evidence="4">
    <location>
        <begin position="1"/>
        <end position="97"/>
    </location>
</feature>
<comment type="caution">
    <text evidence="5">The sequence shown here is derived from an EMBL/GenBank/DDBJ whole genome shotgun (WGS) entry which is preliminary data.</text>
</comment>
<dbReference type="SMART" id="SM00862">
    <property type="entry name" value="Trans_reg_C"/>
    <property type="match status" value="1"/>
</dbReference>
<name>A0A4Q2RNZ6_9ACTN</name>
<keyword evidence="6" id="KW-1185">Reference proteome</keyword>
<dbReference type="Pfam" id="PF00486">
    <property type="entry name" value="Trans_reg_C"/>
    <property type="match status" value="1"/>
</dbReference>
<gene>
    <name evidence="5" type="ORF">EUA06_16320</name>
</gene>
<dbReference type="InterPro" id="IPR027417">
    <property type="entry name" value="P-loop_NTPase"/>
</dbReference>
<dbReference type="Proteomes" id="UP000291838">
    <property type="component" value="Unassembled WGS sequence"/>
</dbReference>
<dbReference type="GO" id="GO:0006355">
    <property type="term" value="P:regulation of DNA-templated transcription"/>
    <property type="evidence" value="ECO:0007669"/>
    <property type="project" value="InterPro"/>
</dbReference>
<dbReference type="SUPFAM" id="SSF48452">
    <property type="entry name" value="TPR-like"/>
    <property type="match status" value="1"/>
</dbReference>
<dbReference type="OrthoDB" id="3755432at2"/>
<dbReference type="CDD" id="cd15831">
    <property type="entry name" value="BTAD"/>
    <property type="match status" value="1"/>
</dbReference>
<sequence length="1126" mass="119813">MGTSADPDEPRVRLLGPVEVVGGGGAVTLAPRERALLARLAIDAGRTVTVDRLVDDLWGDTPPASARNALQVYVSHLRARLGARAIASMGGGYRIELAAERVDSLVLERLVAVAMGLRSSGRAVDAIASLDEALALWRGDAMADLQEYAFARVESARLTELRATALEHLAEALLDAGQLDRLTDELAHRVRELPFRERLRAAVMTGLYRQGRAVDALALYAEVVDQLREELGLEPGPTLKALQRAILTDAPSLSSSTGVLPTGELTLLATALDSPASLESQLGDAYSDAVLAHRDLLRSTFSAHHGLTVPTDGERLLAAFPSAAEAVRAAIAAHRSLDDHHVAGVPADHVRIGVHTGTPRVVDQHYIGADVHRVVQVAQAAAGGQVVLTGPTVQHLDPALLGADGLAITDLGIHRLPEVVVPEHLHQVAPPGTSFPPPRSLGGRTMLPRTTVPLVGRRAELATLVDEATRSGRGVTTLVGPGGTGKTRLAVEVAEHIGGSFPGGVYFVALEAATTLDEAWAAIGAALDLPADARDEQGVAAHLGEQRTFVVLDNLEQLPEAAVAVDRLLATAETRILATSRRPTGVAGERVHTLEPLEDSGVSADASVLFASFAELARPGFEIDADNREAVARICRRLDGLPLAIELAAARSRQLSPQALASQLESSLDLVSGGIGRPDRQRSLRALAGWSLDLLTTAQQEMLEVVALFVGGVDLEMVARFPCSDGDPTATVLDLVEASLVRVSDDAAPRVTMLETIRQFALERLDVSDRADEARDLHLGAFVELARQLHPRHGNMIRASAVVRRERANIEAALAWALRRPGGVESAADIIIGLAEAWHEVGDHTFDYLARTSAGLPPGSPRRGWLTYWEFRRIWDTQTECLTVYDAMMKAEQRLRAAGDPAPLAALLAYGTLLGPDVGLSADWGVVRAQEAASLATEIGEDWLTSRVQGSLARALIDAGRHREAAGPLAAARAAAARIGDLHRFDMLALTEAQLASLRGDHARAWGLAVDSAPGLLAVRLNGSLAQVFHQLARLTAAERPTASALLTGMAMASWRRMDSIPNAEDLAYVRASVQSAISSLGEETFARLQAESESWSADDAVAWALDLLTADATEGRTPIDYRRVT</sequence>
<dbReference type="SUPFAM" id="SSF55073">
    <property type="entry name" value="Nucleotide cyclase"/>
    <property type="match status" value="1"/>
</dbReference>
<dbReference type="PANTHER" id="PTHR47691">
    <property type="entry name" value="REGULATOR-RELATED"/>
    <property type="match status" value="1"/>
</dbReference>
<dbReference type="Gene3D" id="3.30.70.1230">
    <property type="entry name" value="Nucleotide cyclase"/>
    <property type="match status" value="1"/>
</dbReference>
<comment type="similarity">
    <text evidence="1">Belongs to the AfsR/DnrI/RedD regulatory family.</text>
</comment>
<keyword evidence="2 3" id="KW-0238">DNA-binding</keyword>
<dbReference type="SUPFAM" id="SSF52540">
    <property type="entry name" value="P-loop containing nucleoside triphosphate hydrolases"/>
    <property type="match status" value="1"/>
</dbReference>